<feature type="compositionally biased region" description="Basic and acidic residues" evidence="1">
    <location>
        <begin position="383"/>
        <end position="392"/>
    </location>
</feature>
<sequence length="427" mass="49115">MFTISTVKTTSTARDCELEIPPDAPITMAMTLWNVFSLEYEVLLQVKLANHKSLVDFRYPIIVCSEKVPERPIKKGFKNHVFKRAIDIDDASDDDDDYDSEEEEVISTRIHSVDIEKLEIISGTEGRGLEGASAQVTFVVNSNVARPLRGLRLILSGELRAGATWYEFLRFKALASSDNYSQFSPGEHTIRFSLPFSESQYDVNILAPSLGDDIRYICRASTVSWRKNNVSAEVDILVDRFVDTWAKEAFKTDHVEQRGARGKYIFAHVEGRQKKLSLQLIQIRRLRVPGIHSDDSYVHERIVVNQECHVEEIEMFVEGFLPIPHNIPPSIEISYWNVLIISYELNVVTTLEDGHTHQHRIPIWIGCTDDNLGPPKKRTRLAPTEEPRRESPELGELPEFEVHHPEETRYQPYWVERFNDHTYGYMS</sequence>
<dbReference type="PANTHER" id="PTHR11188">
    <property type="entry name" value="ARRESTIN DOMAIN CONTAINING PROTEIN"/>
    <property type="match status" value="1"/>
</dbReference>
<name>A0A8S1GP00_9PELO</name>
<feature type="region of interest" description="Disordered" evidence="1">
    <location>
        <begin position="375"/>
        <end position="396"/>
    </location>
</feature>
<accession>A0A8S1GP00</accession>
<keyword evidence="3" id="KW-1185">Reference proteome</keyword>
<dbReference type="Proteomes" id="UP000835052">
    <property type="component" value="Unassembled WGS sequence"/>
</dbReference>
<reference evidence="2" key="1">
    <citation type="submission" date="2020-10" db="EMBL/GenBank/DDBJ databases">
        <authorList>
            <person name="Kikuchi T."/>
        </authorList>
    </citation>
    <scope>NUCLEOTIDE SEQUENCE</scope>
    <source>
        <strain evidence="2">NKZ352</strain>
    </source>
</reference>
<organism evidence="2 3">
    <name type="scientific">Caenorhabditis auriculariae</name>
    <dbReference type="NCBI Taxonomy" id="2777116"/>
    <lineage>
        <taxon>Eukaryota</taxon>
        <taxon>Metazoa</taxon>
        <taxon>Ecdysozoa</taxon>
        <taxon>Nematoda</taxon>
        <taxon>Chromadorea</taxon>
        <taxon>Rhabditida</taxon>
        <taxon>Rhabditina</taxon>
        <taxon>Rhabditomorpha</taxon>
        <taxon>Rhabditoidea</taxon>
        <taxon>Rhabditidae</taxon>
        <taxon>Peloderinae</taxon>
        <taxon>Caenorhabditis</taxon>
    </lineage>
</organism>
<dbReference type="GO" id="GO:0015031">
    <property type="term" value="P:protein transport"/>
    <property type="evidence" value="ECO:0007669"/>
    <property type="project" value="TreeGrafter"/>
</dbReference>
<evidence type="ECO:0000256" key="1">
    <source>
        <dbReference type="SAM" id="MobiDB-lite"/>
    </source>
</evidence>
<comment type="caution">
    <text evidence="2">The sequence shown here is derived from an EMBL/GenBank/DDBJ whole genome shotgun (WGS) entry which is preliminary data.</text>
</comment>
<dbReference type="AlphaFoldDB" id="A0A8S1GP00"/>
<gene>
    <name evidence="2" type="ORF">CAUJ_LOCUS915</name>
</gene>
<proteinExistence type="predicted"/>
<dbReference type="PANTHER" id="PTHR11188:SF130">
    <property type="entry name" value="ARRESTIN C-TERMINAL-LIKE DOMAIN-CONTAINING PROTEIN"/>
    <property type="match status" value="1"/>
</dbReference>
<dbReference type="OrthoDB" id="5835966at2759"/>
<dbReference type="InterPro" id="IPR050357">
    <property type="entry name" value="Arrestin_domain-protein"/>
</dbReference>
<protein>
    <submittedName>
        <fullName evidence="2">Uncharacterized protein</fullName>
    </submittedName>
</protein>
<dbReference type="EMBL" id="CAJGYM010000002">
    <property type="protein sequence ID" value="CAD6184996.1"/>
    <property type="molecule type" value="Genomic_DNA"/>
</dbReference>
<evidence type="ECO:0000313" key="3">
    <source>
        <dbReference type="Proteomes" id="UP000835052"/>
    </source>
</evidence>
<dbReference type="GO" id="GO:0005737">
    <property type="term" value="C:cytoplasm"/>
    <property type="evidence" value="ECO:0007669"/>
    <property type="project" value="TreeGrafter"/>
</dbReference>
<evidence type="ECO:0000313" key="2">
    <source>
        <dbReference type="EMBL" id="CAD6184996.1"/>
    </source>
</evidence>